<dbReference type="Gene3D" id="1.20.5.340">
    <property type="match status" value="1"/>
</dbReference>
<evidence type="ECO:0000256" key="1">
    <source>
        <dbReference type="SAM" id="Coils"/>
    </source>
</evidence>
<name>A0ABR4L635_9EURO</name>
<dbReference type="RefSeq" id="XP_070880555.1">
    <property type="nucleotide sequence ID" value="XM_071027574.1"/>
</dbReference>
<reference evidence="2 3" key="1">
    <citation type="submission" date="2024-07" db="EMBL/GenBank/DDBJ databases">
        <title>Section-level genome sequencing and comparative genomics of Aspergillus sections Usti and Cavernicolus.</title>
        <authorList>
            <consortium name="Lawrence Berkeley National Laboratory"/>
            <person name="Nybo J.L."/>
            <person name="Vesth T.C."/>
            <person name="Theobald S."/>
            <person name="Frisvad J.C."/>
            <person name="Larsen T.O."/>
            <person name="Kjaerboelling I."/>
            <person name="Rothschild-Mancinelli K."/>
            <person name="Lyhne E.K."/>
            <person name="Kogle M.E."/>
            <person name="Barry K."/>
            <person name="Clum A."/>
            <person name="Na H."/>
            <person name="Ledsgaard L."/>
            <person name="Lin J."/>
            <person name="Lipzen A."/>
            <person name="Kuo A."/>
            <person name="Riley R."/>
            <person name="Mondo S."/>
            <person name="Labutti K."/>
            <person name="Haridas S."/>
            <person name="Pangalinan J."/>
            <person name="Salamov A.A."/>
            <person name="Simmons B.A."/>
            <person name="Magnuson J.K."/>
            <person name="Chen J."/>
            <person name="Drula E."/>
            <person name="Henrissat B."/>
            <person name="Wiebenga A."/>
            <person name="Lubbers R.J."/>
            <person name="Gomes A.C."/>
            <person name="Macurrencykelacurrency M.R."/>
            <person name="Stajich J."/>
            <person name="Grigoriev I.V."/>
            <person name="Mortensen U.H."/>
            <person name="De Vries R.P."/>
            <person name="Baker S.E."/>
            <person name="Andersen M.R."/>
        </authorList>
    </citation>
    <scope>NUCLEOTIDE SEQUENCE [LARGE SCALE GENOMIC DNA]</scope>
    <source>
        <strain evidence="2 3">CBS 449.75</strain>
    </source>
</reference>
<dbReference type="SUPFAM" id="SSF58100">
    <property type="entry name" value="Bacterial hemolysins"/>
    <property type="match status" value="1"/>
</dbReference>
<comment type="caution">
    <text evidence="2">The sequence shown here is derived from an EMBL/GenBank/DDBJ whole genome shotgun (WGS) entry which is preliminary data.</text>
</comment>
<keyword evidence="1" id="KW-0175">Coiled coil</keyword>
<protein>
    <submittedName>
        <fullName evidence="2">Uncharacterized protein</fullName>
    </submittedName>
</protein>
<organism evidence="2 3">
    <name type="scientific">Aspergillus lucknowensis</name>
    <dbReference type="NCBI Taxonomy" id="176173"/>
    <lineage>
        <taxon>Eukaryota</taxon>
        <taxon>Fungi</taxon>
        <taxon>Dikarya</taxon>
        <taxon>Ascomycota</taxon>
        <taxon>Pezizomycotina</taxon>
        <taxon>Eurotiomycetes</taxon>
        <taxon>Eurotiomycetidae</taxon>
        <taxon>Eurotiales</taxon>
        <taxon>Aspergillaceae</taxon>
        <taxon>Aspergillus</taxon>
        <taxon>Aspergillus subgen. Nidulantes</taxon>
    </lineage>
</organism>
<dbReference type="GeneID" id="98142646"/>
<gene>
    <name evidence="2" type="ORF">BJX67DRAFT_334995</name>
</gene>
<proteinExistence type="predicted"/>
<evidence type="ECO:0000313" key="3">
    <source>
        <dbReference type="Proteomes" id="UP001610432"/>
    </source>
</evidence>
<keyword evidence="3" id="KW-1185">Reference proteome</keyword>
<sequence>MAPTPSSDSLTSLYALQDAARKNSHQAPELSLPERPRNFQNDFPYSDAAIGVVSVYTTHLYNEHGSWLIEVNGMRRDIKTVDGKVEKVDHKVDRFEQGARGALSALSVRLDEVETDLKGLKKEVKDVQSQVKDVQSQVESLQRGIENGSARQINALRNRLKDSIEPIYAPALVAGKQTFVLSPDFPRTVADCWRLLQDTPALVRLAKHYSVTDWERWQRGSSDDTERTDYVNIEDAVTAHPRQCWKILVSKWGLQHIDLERPRKRLAETDDESEVRRVRLRRTSGSDICESVFSRNEAGELTRQVQITRRGPPQSVPSDSVITHVYEKYAGASGPYGRVSFESAELGWDANMKSSLGSGKSRHS</sequence>
<dbReference type="EMBL" id="JBFXLQ010000091">
    <property type="protein sequence ID" value="KAL2859999.1"/>
    <property type="molecule type" value="Genomic_DNA"/>
</dbReference>
<evidence type="ECO:0000313" key="2">
    <source>
        <dbReference type="EMBL" id="KAL2859999.1"/>
    </source>
</evidence>
<accession>A0ABR4L635</accession>
<feature type="coiled-coil region" evidence="1">
    <location>
        <begin position="103"/>
        <end position="144"/>
    </location>
</feature>
<dbReference type="Proteomes" id="UP001610432">
    <property type="component" value="Unassembled WGS sequence"/>
</dbReference>